<keyword evidence="2" id="KW-0677">Repeat</keyword>
<dbReference type="GeneTree" id="ENSGT00940000156051"/>
<reference evidence="7" key="2">
    <citation type="submission" date="2025-09" db="UniProtKB">
        <authorList>
            <consortium name="Ensembl"/>
        </authorList>
    </citation>
    <scope>IDENTIFICATION</scope>
</reference>
<feature type="compositionally biased region" description="Pro residues" evidence="5">
    <location>
        <begin position="409"/>
        <end position="422"/>
    </location>
</feature>
<name>A0A8C2WL03_CYCLU</name>
<evidence type="ECO:0000313" key="7">
    <source>
        <dbReference type="Ensembl" id="ENSCLMP00005005882.1"/>
    </source>
</evidence>
<keyword evidence="3" id="KW-0539">Nucleus</keyword>
<evidence type="ECO:0000256" key="4">
    <source>
        <dbReference type="PROSITE-ProRule" id="PRU00117"/>
    </source>
</evidence>
<dbReference type="GO" id="GO:0003723">
    <property type="term" value="F:RNA binding"/>
    <property type="evidence" value="ECO:0007669"/>
    <property type="project" value="UniProtKB-UniRule"/>
</dbReference>
<keyword evidence="4" id="KW-0694">RNA-binding</keyword>
<dbReference type="Pfam" id="PF00013">
    <property type="entry name" value="KH_1"/>
    <property type="match status" value="4"/>
</dbReference>
<evidence type="ECO:0000256" key="3">
    <source>
        <dbReference type="ARBA" id="ARBA00023242"/>
    </source>
</evidence>
<proteinExistence type="predicted"/>
<feature type="compositionally biased region" description="Low complexity" evidence="5">
    <location>
        <begin position="485"/>
        <end position="494"/>
    </location>
</feature>
<evidence type="ECO:0000313" key="8">
    <source>
        <dbReference type="Proteomes" id="UP000694565"/>
    </source>
</evidence>
<comment type="subcellular location">
    <subcellularLocation>
        <location evidence="1">Nucleus</location>
    </subcellularLocation>
</comment>
<protein>
    <submittedName>
        <fullName evidence="7">KH-type splicing regulatory protein</fullName>
    </submittedName>
</protein>
<dbReference type="AlphaFoldDB" id="A0A8C2WL03"/>
<feature type="compositionally biased region" description="Low complexity" evidence="5">
    <location>
        <begin position="423"/>
        <end position="433"/>
    </location>
</feature>
<dbReference type="FunFam" id="3.30.1370.10:FF:000007">
    <property type="entry name" value="far upstream element-binding protein 1 isoform X1"/>
    <property type="match status" value="1"/>
</dbReference>
<feature type="region of interest" description="Disordered" evidence="5">
    <location>
        <begin position="388"/>
        <end position="443"/>
    </location>
</feature>
<feature type="domain" description="K Homology" evidence="6">
    <location>
        <begin position="271"/>
        <end position="344"/>
    </location>
</feature>
<dbReference type="InterPro" id="IPR047369">
    <property type="entry name" value="KH-I_FUBP2_rpt2"/>
</dbReference>
<dbReference type="GO" id="GO:0005634">
    <property type="term" value="C:nucleus"/>
    <property type="evidence" value="ECO:0007669"/>
    <property type="project" value="UniProtKB-SubCell"/>
</dbReference>
<reference evidence="7" key="1">
    <citation type="submission" date="2025-08" db="UniProtKB">
        <authorList>
            <consortium name="Ensembl"/>
        </authorList>
    </citation>
    <scope>IDENTIFICATION</scope>
</reference>
<dbReference type="SMART" id="SM00322">
    <property type="entry name" value="KH"/>
    <property type="match status" value="4"/>
</dbReference>
<feature type="region of interest" description="Disordered" evidence="5">
    <location>
        <begin position="242"/>
        <end position="274"/>
    </location>
</feature>
<dbReference type="InterPro" id="IPR015096">
    <property type="entry name" value="FUBP_C"/>
</dbReference>
<feature type="domain" description="K Homology" evidence="6">
    <location>
        <begin position="166"/>
        <end position="236"/>
    </location>
</feature>
<feature type="compositionally biased region" description="Gly residues" evidence="5">
    <location>
        <begin position="259"/>
        <end position="272"/>
    </location>
</feature>
<dbReference type="Gene3D" id="3.30.1370.10">
    <property type="entry name" value="K Homology domain, type 1"/>
    <property type="match status" value="4"/>
</dbReference>
<dbReference type="PROSITE" id="PS50084">
    <property type="entry name" value="KH_TYPE_1"/>
    <property type="match status" value="4"/>
</dbReference>
<feature type="domain" description="K Homology" evidence="6">
    <location>
        <begin position="77"/>
        <end position="149"/>
    </location>
</feature>
<dbReference type="InterPro" id="IPR047371">
    <property type="entry name" value="KH-I_FUBP2_rpt4"/>
</dbReference>
<feature type="domain" description="K Homology" evidence="6">
    <location>
        <begin position="2"/>
        <end position="59"/>
    </location>
</feature>
<keyword evidence="8" id="KW-1185">Reference proteome</keyword>
<dbReference type="CDD" id="cd22485">
    <property type="entry name" value="KH-I_FUBP2_rpt3"/>
    <property type="match status" value="1"/>
</dbReference>
<dbReference type="CDD" id="cd22482">
    <property type="entry name" value="KH-I_FUBP2_rpt2"/>
    <property type="match status" value="1"/>
</dbReference>
<evidence type="ECO:0000259" key="6">
    <source>
        <dbReference type="SMART" id="SM00322"/>
    </source>
</evidence>
<accession>A0A8C2WL03</accession>
<feature type="region of interest" description="Disordered" evidence="5">
    <location>
        <begin position="465"/>
        <end position="495"/>
    </location>
</feature>
<dbReference type="Ensembl" id="ENSCLMT00005006319.1">
    <property type="protein sequence ID" value="ENSCLMP00005005882.1"/>
    <property type="gene ID" value="ENSCLMG00005003277.1"/>
</dbReference>
<evidence type="ECO:0000256" key="1">
    <source>
        <dbReference type="ARBA" id="ARBA00004123"/>
    </source>
</evidence>
<sequence>MVGLIIGRGGEQISKIQQESSCKVQIAPDSGGLPDRCVSLTGSQDSIQNAKSLLDEIVSRGMGTPPSSYHESTNGQNGTVHEMMIPAGKAGLVIGKGGETIKQLQQRAGVKMILIQDASQGANVDKPLRIIGDPYKVQQAQEMVQEILRERDHGGFIERNDFGSRMGGGMDIPVPRHSVGVVIGRNGEMIKKIQNDAGVRIQFKQDDGTGPDKIAHVSGPPDRCEHAAQIINDLLQSIRVREEGQGGPPGPPGMPAGNRGRGGGQGSWGPPGGELTFSIPAHKCGLVIGRGGENVKSINQQTGAFVEISRQPPPNGDPNFKLFIIRGSPQQIDHAKQLIEEKIEALTILIFLLILVKLFFGSSLFDVLLCHVLQGPLCHVGPGPGGPGGPGPAGPMGPYNTNPYNPGLPGAPGPPHGGPPDPQQYTFQQWQTQAPHDPSKAAANDPNAAWAAYYAQYYQQPSGAVPAQYPADPAGSAQTSGDQTQPAQAPGGQPDYTKAWEEYYKKMAQAGVSAPGTAAAAPGAAGGAASTPGGQQDYSAAWAEYYRQQAVYYGQTGQAPGQPANPQQGQVGTEAPVGFPSCPLHLTHSAPFHPSEYILEFMIRS</sequence>
<dbReference type="InterPro" id="IPR036612">
    <property type="entry name" value="KH_dom_type_1_sf"/>
</dbReference>
<evidence type="ECO:0000256" key="5">
    <source>
        <dbReference type="SAM" id="MobiDB-lite"/>
    </source>
</evidence>
<evidence type="ECO:0000256" key="2">
    <source>
        <dbReference type="ARBA" id="ARBA00022737"/>
    </source>
</evidence>
<dbReference type="InterPro" id="IPR004087">
    <property type="entry name" value="KH_dom"/>
</dbReference>
<dbReference type="CDD" id="cd22488">
    <property type="entry name" value="KH-I_FUBP2_rpt4"/>
    <property type="match status" value="1"/>
</dbReference>
<dbReference type="Proteomes" id="UP000694565">
    <property type="component" value="Unplaced"/>
</dbReference>
<dbReference type="SUPFAM" id="SSF54791">
    <property type="entry name" value="Eukaryotic type KH-domain (KH-domain type I)"/>
    <property type="match status" value="4"/>
</dbReference>
<dbReference type="PANTHER" id="PTHR10288">
    <property type="entry name" value="KH DOMAIN CONTAINING RNA BINDING PROTEIN"/>
    <property type="match status" value="1"/>
</dbReference>
<dbReference type="GO" id="GO:0006355">
    <property type="term" value="P:regulation of DNA-templated transcription"/>
    <property type="evidence" value="ECO:0007669"/>
    <property type="project" value="InterPro"/>
</dbReference>
<organism evidence="7 8">
    <name type="scientific">Cyclopterus lumpus</name>
    <name type="common">Lumpsucker</name>
    <dbReference type="NCBI Taxonomy" id="8103"/>
    <lineage>
        <taxon>Eukaryota</taxon>
        <taxon>Metazoa</taxon>
        <taxon>Chordata</taxon>
        <taxon>Craniata</taxon>
        <taxon>Vertebrata</taxon>
        <taxon>Euteleostomi</taxon>
        <taxon>Actinopterygii</taxon>
        <taxon>Neopterygii</taxon>
        <taxon>Teleostei</taxon>
        <taxon>Neoteleostei</taxon>
        <taxon>Acanthomorphata</taxon>
        <taxon>Eupercaria</taxon>
        <taxon>Perciformes</taxon>
        <taxon>Cottioidei</taxon>
        <taxon>Cottales</taxon>
        <taxon>Cyclopteridae</taxon>
        <taxon>Cyclopterus</taxon>
    </lineage>
</organism>
<dbReference type="InterPro" id="IPR004088">
    <property type="entry name" value="KH_dom_type_1"/>
</dbReference>
<dbReference type="Pfam" id="PF09005">
    <property type="entry name" value="FUBP_C"/>
    <property type="match status" value="1"/>
</dbReference>
<dbReference type="InterPro" id="IPR047370">
    <property type="entry name" value="KH-I_FUBP2_rpt3"/>
</dbReference>